<dbReference type="GO" id="GO:0016477">
    <property type="term" value="P:cell migration"/>
    <property type="evidence" value="ECO:0007669"/>
    <property type="project" value="TreeGrafter"/>
</dbReference>
<dbReference type="STRING" id="56723.ENSLBEP00000031536"/>
<keyword evidence="23" id="KW-1185">Reference proteome</keyword>
<dbReference type="Gene3D" id="2.60.40.10">
    <property type="entry name" value="Immunoglobulins"/>
    <property type="match status" value="4"/>
</dbReference>
<dbReference type="InterPro" id="IPR012896">
    <property type="entry name" value="Integrin_bsu_tail"/>
</dbReference>
<evidence type="ECO:0000256" key="11">
    <source>
        <dbReference type="ARBA" id="ARBA00022889"/>
    </source>
</evidence>
<comment type="similarity">
    <text evidence="2 17">Belongs to the integrin beta chain family.</text>
</comment>
<evidence type="ECO:0000256" key="20">
    <source>
        <dbReference type="SAM" id="SignalP"/>
    </source>
</evidence>
<dbReference type="GO" id="GO:0005178">
    <property type="term" value="F:integrin binding"/>
    <property type="evidence" value="ECO:0007669"/>
    <property type="project" value="TreeGrafter"/>
</dbReference>
<dbReference type="InParanoid" id="A0A3Q3GEC1"/>
<dbReference type="CDD" id="cd00063">
    <property type="entry name" value="FN3"/>
    <property type="match status" value="4"/>
</dbReference>
<dbReference type="GO" id="GO:0098609">
    <property type="term" value="P:cell-cell adhesion"/>
    <property type="evidence" value="ECO:0007669"/>
    <property type="project" value="TreeGrafter"/>
</dbReference>
<reference evidence="22" key="1">
    <citation type="submission" date="2025-08" db="UniProtKB">
        <authorList>
            <consortium name="Ensembl"/>
        </authorList>
    </citation>
    <scope>IDENTIFICATION</scope>
</reference>
<feature type="transmembrane region" description="Helical" evidence="19">
    <location>
        <begin position="712"/>
        <end position="731"/>
    </location>
</feature>
<sequence length="1893" mass="209798">MGRWSLHVSVGLGLLALLLTCCYAEVNYCYASREKTCSECLQTSVDCAYCPDEVRMYTGPRCDMERNIVAQGCSAAAIIRAQSSMQIENRQINMKLQQSQVSPQQMSMSFLPGEQRLVDVEVFAPTKGPLDLYILMDFSNSMADDLDNLKRMGQELAKVVGSLSEDYTIGFGKFVDKVIEPQTDMRPLNLKQPWPNSDPPFSFKSVIKLTNNLDFFNQELQKERISGNLDAPEGGFDAILQAAVCKEKIGWRPQSTHLLVFSTESAFHYEADGANVLSGILKRNDELCHLNDKDEYTEDITQDYPSIPTLVRLLRKNNIIPIFAVTAHSFDYYKKLKEYFPIAEVGLLQEDSSNMLDLLDTAFKNIHSKMSIQAEDRPKAFATQFLSTTGSAAQYGAFNFKPGEIGKFKMLVSANREVDSEPVCQLDPAQKGGIMRIKPTTFSAAVNVNASVLCPTCDCEKARIPNAPICHGNGDLVCGKCHCHEGWLSAFCNCSASAASQDSSQCIAPGSTEACSGRGDCTDCGMCVCYNPKRFEGPYCQYDKTQCQRSGGFLCNDRGSCVMGRCVCTEGWEGNACDCSKSNQTCLDTKGSLCACKKGRTCLMLHLKMLTCSITFLTLAQLGVCESTRYCVQCQAWKTGEKKKKEECDKCIFKVIMVDELKERKKVLDSCSFRDEDDDCTYHYTVQNPEDKKIKDLVVEVLKKKDCPAASLLWLLPLLLFLLLLLALLLLCCWKYCACCKSCFQRCLAWLPCCRRGRMVGFKEDEYLLHQSRLTSDHLDTPMVRTGPPKGTDVVRWKVTDNVHRGPNHPQALIKPNPKEIIQYPISLRLNRLFSENLSRPESRDAEQLRKEVSDNLNEVYKQIPGAQKVQKTSFRLQRNAGKRQDYAIMDTILPAPRGNYPDIVKLTEKNVQSGNLSDLKVVPGYFTVATDREAAGAVEFQEGVESLDVHVPLFAKEEDDDKKQLLVEAKDVPLGIAEIGKRLVNITIIKEHASSVFSFLQPAYTYNRKDGVANIPISREIIDDVRTQVTYRTRDLTAKDKRDYMTVEGDLTYLPGETQKTVPVRLLEVGEKNVLLEDKPVKQFVMDLSNPRQGAKLGRYPRTTVTIADQPEPTVMMFKKGSQNFSTSDPTYTIPVVRTHNQDSPATVKWRTKKAQRFDLSGPLKFGPGETEKNIVIDPGSHPGTIKPETFQLELFDPSSGATVGERKTTLVNVADGGRTKGRVILQETNLKASSPANPKATATGPRGIRLKWDPPPGNPTGYKVKYWIYGDPEKDAKVMDVKTTHADLTNLYPYCDYEMRVCAYNAMGDSNDTDIVSCQTMEDVPGEPGRLAFNVISPTVTQISWAEPAETNGNITAYEVIYTPIDDDTKPVGAAKKVKIDNPKKRMMLIENLQNAQTYQYKVRAKNSVGWGPFRDATINLASQPARPLSIPIIPDIPIVDAEAGDEYDSYLMYSNEVLKSPTGSKTPSISGDDYTMNAKWDQNFLFPGGSGTRNLSASSSPMSTLSSNYKVGGGTYTTESSTTYMTGPGGTRRQEMLIGGGGVHTSEVIMRKRSENRGYTDENIRDSIVMGDLSGGFGYTGMQSSSQSQFSYSLSQGSRARTPSSDVNEALYNLDRVLQDARLSPGVPDTPSRLVFSALGPTALKVSWQEPHCEKDILSYSVIYQLLNGGEANRVDVTNPEENSVIIQDLLPNHSYLFKVKAQSQEGWGPEREGVITIESAVDPKSPLSPMPGSPFTLSTPSAPGPLVFTALSPDSLQLSWEKPRKPNGDILGYVVTCEQLHGGGDVRTFQVNGDSADISLTVPNLTENIPYKFKVQARTTQGFGPEREGIITIESQDAGMILLTSLWDDDDHTQRTETSGMVTRQVTKEVVQRSVTGGATVTKKMFYES</sequence>
<dbReference type="SUPFAM" id="SSF49265">
    <property type="entry name" value="Fibronectin type III"/>
    <property type="match status" value="2"/>
</dbReference>
<dbReference type="GO" id="GO:0046872">
    <property type="term" value="F:metal ion binding"/>
    <property type="evidence" value="ECO:0007669"/>
    <property type="project" value="UniProtKB-KW"/>
</dbReference>
<dbReference type="Pfam" id="PF00362">
    <property type="entry name" value="Integrin_beta"/>
    <property type="match status" value="1"/>
</dbReference>
<dbReference type="InterPro" id="IPR040622">
    <property type="entry name" value="EGF_integrin_1"/>
</dbReference>
<protein>
    <recommendedName>
        <fullName evidence="17">Integrin beta</fullName>
    </recommendedName>
</protein>
<dbReference type="PROSITE" id="PS50853">
    <property type="entry name" value="FN3"/>
    <property type="match status" value="4"/>
</dbReference>
<dbReference type="SMART" id="SM01242">
    <property type="entry name" value="Integrin_B_tail"/>
    <property type="match status" value="1"/>
</dbReference>
<keyword evidence="4" id="KW-0245">EGF-like domain</keyword>
<keyword evidence="5 17" id="KW-0812">Transmembrane</keyword>
<evidence type="ECO:0000256" key="13">
    <source>
        <dbReference type="ARBA" id="ARBA00023037"/>
    </source>
</evidence>
<dbReference type="SUPFAM" id="SSF69687">
    <property type="entry name" value="Integrin beta tail domain"/>
    <property type="match status" value="1"/>
</dbReference>
<evidence type="ECO:0000256" key="6">
    <source>
        <dbReference type="ARBA" id="ARBA00022723"/>
    </source>
</evidence>
<dbReference type="Pfam" id="PF07965">
    <property type="entry name" value="Integrin_B_tail"/>
    <property type="match status" value="1"/>
</dbReference>
<dbReference type="Pfam" id="PF23106">
    <property type="entry name" value="EGF_Teneurin"/>
    <property type="match status" value="1"/>
</dbReference>
<dbReference type="InterPro" id="IPR003961">
    <property type="entry name" value="FN3_dom"/>
</dbReference>
<dbReference type="PANTHER" id="PTHR10082">
    <property type="entry name" value="INTEGRIN BETA SUBUNIT"/>
    <property type="match status" value="1"/>
</dbReference>
<dbReference type="InterPro" id="IPR015812">
    <property type="entry name" value="Integrin_bsu"/>
</dbReference>
<dbReference type="GO" id="GO:0007160">
    <property type="term" value="P:cell-matrix adhesion"/>
    <property type="evidence" value="ECO:0007669"/>
    <property type="project" value="TreeGrafter"/>
</dbReference>
<dbReference type="Pfam" id="PF00041">
    <property type="entry name" value="fn3"/>
    <property type="match status" value="4"/>
</dbReference>
<dbReference type="GO" id="GO:0009986">
    <property type="term" value="C:cell surface"/>
    <property type="evidence" value="ECO:0007669"/>
    <property type="project" value="TreeGrafter"/>
</dbReference>
<dbReference type="Gene3D" id="3.30.1680.10">
    <property type="entry name" value="ligand-binding face of the semaphorins, domain 2"/>
    <property type="match status" value="1"/>
</dbReference>
<evidence type="ECO:0000256" key="3">
    <source>
        <dbReference type="ARBA" id="ARBA00022475"/>
    </source>
</evidence>
<comment type="subcellular location">
    <subcellularLocation>
        <location evidence="1 17">Cell membrane</location>
        <topology evidence="1 17">Single-pass type I membrane protein</topology>
    </subcellularLocation>
</comment>
<dbReference type="GeneTree" id="ENSGT01150000286919"/>
<evidence type="ECO:0000256" key="15">
    <source>
        <dbReference type="ARBA" id="ARBA00023157"/>
    </source>
</evidence>
<keyword evidence="6" id="KW-0479">Metal-binding</keyword>
<feature type="chain" id="PRO_5018648963" description="Integrin beta" evidence="20">
    <location>
        <begin position="25"/>
        <end position="1893"/>
    </location>
</feature>
<dbReference type="Gene3D" id="3.40.50.410">
    <property type="entry name" value="von Willebrand factor, type A domain"/>
    <property type="match status" value="1"/>
</dbReference>
<dbReference type="Gene3D" id="2.60.40.2030">
    <property type="match status" value="2"/>
</dbReference>
<dbReference type="Gene3D" id="2.60.40.1510">
    <property type="entry name" value="ntegrin, alpha v. Chain A, domain 3"/>
    <property type="match status" value="1"/>
</dbReference>
<dbReference type="Gene3D" id="4.10.1240.30">
    <property type="match status" value="1"/>
</dbReference>
<reference evidence="22" key="2">
    <citation type="submission" date="2025-09" db="UniProtKB">
        <authorList>
            <consortium name="Ensembl"/>
        </authorList>
    </citation>
    <scope>IDENTIFICATION</scope>
</reference>
<feature type="domain" description="Fibronectin type-III" evidence="21">
    <location>
        <begin position="1633"/>
        <end position="1726"/>
    </location>
</feature>
<dbReference type="GO" id="GO:0033627">
    <property type="term" value="P:cell adhesion mediated by integrin"/>
    <property type="evidence" value="ECO:0007669"/>
    <property type="project" value="TreeGrafter"/>
</dbReference>
<dbReference type="PRINTS" id="PR01186">
    <property type="entry name" value="INTEGRINB"/>
</dbReference>
<feature type="domain" description="Fibronectin type-III" evidence="21">
    <location>
        <begin position="1236"/>
        <end position="1325"/>
    </location>
</feature>
<dbReference type="InterPro" id="IPR036349">
    <property type="entry name" value="Integrin_bsu_tail_dom_sf"/>
</dbReference>
<evidence type="ECO:0000256" key="16">
    <source>
        <dbReference type="ARBA" id="ARBA00023180"/>
    </source>
</evidence>
<dbReference type="SUPFAM" id="SSF53300">
    <property type="entry name" value="vWA-like"/>
    <property type="match status" value="1"/>
</dbReference>
<accession>A0A3Q3GEC1</accession>
<feature type="signal peptide" evidence="20">
    <location>
        <begin position="1"/>
        <end position="24"/>
    </location>
</feature>
<keyword evidence="8" id="KW-0677">Repeat</keyword>
<dbReference type="Pfam" id="PF18372">
    <property type="entry name" value="I-EGF_1"/>
    <property type="match status" value="1"/>
</dbReference>
<dbReference type="PROSITE" id="PS52047">
    <property type="entry name" value="I_EGF_2"/>
    <property type="match status" value="2"/>
</dbReference>
<keyword evidence="11 17" id="KW-0130">Cell adhesion</keyword>
<keyword evidence="9" id="KW-0106">Calcium</keyword>
<evidence type="ECO:0000259" key="21">
    <source>
        <dbReference type="PROSITE" id="PS50853"/>
    </source>
</evidence>
<dbReference type="PANTHER" id="PTHR10082:SF42">
    <property type="entry name" value="INTEGRIN BETA-4"/>
    <property type="match status" value="1"/>
</dbReference>
<evidence type="ECO:0000313" key="23">
    <source>
        <dbReference type="Proteomes" id="UP000261660"/>
    </source>
</evidence>
<evidence type="ECO:0000256" key="4">
    <source>
        <dbReference type="ARBA" id="ARBA00022536"/>
    </source>
</evidence>
<dbReference type="Proteomes" id="UP000261660">
    <property type="component" value="Unplaced"/>
</dbReference>
<evidence type="ECO:0000256" key="14">
    <source>
        <dbReference type="ARBA" id="ARBA00023136"/>
    </source>
</evidence>
<feature type="region of interest" description="Disordered" evidence="18">
    <location>
        <begin position="1234"/>
        <end position="1257"/>
    </location>
</feature>
<evidence type="ECO:0000256" key="19">
    <source>
        <dbReference type="SAM" id="Phobius"/>
    </source>
</evidence>
<dbReference type="FunFam" id="2.60.40.10:FF:000146">
    <property type="entry name" value="Integrin beta"/>
    <property type="match status" value="2"/>
</dbReference>
<dbReference type="InterPro" id="IPR003644">
    <property type="entry name" value="Calx_beta"/>
</dbReference>
<dbReference type="SUPFAM" id="SSF103575">
    <property type="entry name" value="Plexin repeat"/>
    <property type="match status" value="1"/>
</dbReference>
<dbReference type="SMART" id="SM00187">
    <property type="entry name" value="INB"/>
    <property type="match status" value="1"/>
</dbReference>
<proteinExistence type="inferred from homology"/>
<evidence type="ECO:0000256" key="10">
    <source>
        <dbReference type="ARBA" id="ARBA00022842"/>
    </source>
</evidence>
<keyword evidence="10" id="KW-0460">Magnesium</keyword>
<keyword evidence="12 19" id="KW-1133">Transmembrane helix</keyword>
<dbReference type="GO" id="GO:0005925">
    <property type="term" value="C:focal adhesion"/>
    <property type="evidence" value="ECO:0007669"/>
    <property type="project" value="TreeGrafter"/>
</dbReference>
<dbReference type="SMART" id="SM00060">
    <property type="entry name" value="FN3"/>
    <property type="match status" value="4"/>
</dbReference>
<evidence type="ECO:0000256" key="1">
    <source>
        <dbReference type="ARBA" id="ARBA00004251"/>
    </source>
</evidence>
<evidence type="ECO:0000256" key="18">
    <source>
        <dbReference type="SAM" id="MobiDB-lite"/>
    </source>
</evidence>
<dbReference type="InterPro" id="IPR038081">
    <property type="entry name" value="CalX-like_sf"/>
</dbReference>
<dbReference type="InterPro" id="IPR013783">
    <property type="entry name" value="Ig-like_fold"/>
</dbReference>
<dbReference type="Gene3D" id="2.10.25.10">
    <property type="entry name" value="Laminin"/>
    <property type="match status" value="2"/>
</dbReference>
<dbReference type="FunFam" id="2.10.25.10:FF:000036">
    <property type="entry name" value="Integrin beta"/>
    <property type="match status" value="1"/>
</dbReference>
<keyword evidence="16" id="KW-0325">Glycoprotein</keyword>
<dbReference type="GO" id="GO:0008305">
    <property type="term" value="C:integrin complex"/>
    <property type="evidence" value="ECO:0007669"/>
    <property type="project" value="TreeGrafter"/>
</dbReference>
<dbReference type="InterPro" id="IPR036465">
    <property type="entry name" value="vWFA_dom_sf"/>
</dbReference>
<dbReference type="SUPFAM" id="SSF141072">
    <property type="entry name" value="CalX-like"/>
    <property type="match status" value="2"/>
</dbReference>
<dbReference type="FunFam" id="3.40.50.410:FF:000036">
    <property type="entry name" value="Integrin beta"/>
    <property type="match status" value="1"/>
</dbReference>
<feature type="domain" description="Fibronectin type-III" evidence="21">
    <location>
        <begin position="1746"/>
        <end position="1842"/>
    </location>
</feature>
<keyword evidence="3" id="KW-1003">Cell membrane</keyword>
<evidence type="ECO:0000256" key="17">
    <source>
        <dbReference type="RuleBase" id="RU000633"/>
    </source>
</evidence>
<keyword evidence="7 20" id="KW-0732">Signal</keyword>
<evidence type="ECO:0000256" key="2">
    <source>
        <dbReference type="ARBA" id="ARBA00007449"/>
    </source>
</evidence>
<organism evidence="22 23">
    <name type="scientific">Labrus bergylta</name>
    <name type="common">ballan wrasse</name>
    <dbReference type="NCBI Taxonomy" id="56723"/>
    <lineage>
        <taxon>Eukaryota</taxon>
        <taxon>Metazoa</taxon>
        <taxon>Chordata</taxon>
        <taxon>Craniata</taxon>
        <taxon>Vertebrata</taxon>
        <taxon>Euteleostomi</taxon>
        <taxon>Actinopterygii</taxon>
        <taxon>Neopterygii</taxon>
        <taxon>Teleostei</taxon>
        <taxon>Neoteleostei</taxon>
        <taxon>Acanthomorphata</taxon>
        <taxon>Eupercaria</taxon>
        <taxon>Labriformes</taxon>
        <taxon>Labridae</taxon>
        <taxon>Labrus</taxon>
    </lineage>
</organism>
<dbReference type="InterPro" id="IPR002369">
    <property type="entry name" value="Integrin_bsu_VWA"/>
</dbReference>
<evidence type="ECO:0000256" key="5">
    <source>
        <dbReference type="ARBA" id="ARBA00022692"/>
    </source>
</evidence>
<dbReference type="GO" id="GO:0007229">
    <property type="term" value="P:integrin-mediated signaling pathway"/>
    <property type="evidence" value="ECO:0007669"/>
    <property type="project" value="UniProtKB-KW"/>
</dbReference>
<dbReference type="SMART" id="SM00237">
    <property type="entry name" value="Calx_beta"/>
    <property type="match status" value="2"/>
</dbReference>
<keyword evidence="14 19" id="KW-0472">Membrane</keyword>
<evidence type="ECO:0000256" key="7">
    <source>
        <dbReference type="ARBA" id="ARBA00022729"/>
    </source>
</evidence>
<dbReference type="Ensembl" id="ENSLBET00000032962.1">
    <property type="protein sequence ID" value="ENSLBEP00000031536.1"/>
    <property type="gene ID" value="ENSLBEG00000023459.1"/>
</dbReference>
<evidence type="ECO:0000256" key="9">
    <source>
        <dbReference type="ARBA" id="ARBA00022837"/>
    </source>
</evidence>
<evidence type="ECO:0000313" key="22">
    <source>
        <dbReference type="Ensembl" id="ENSLBEP00000031536.1"/>
    </source>
</evidence>
<dbReference type="SUPFAM" id="SSF57196">
    <property type="entry name" value="EGF/Laminin"/>
    <property type="match status" value="1"/>
</dbReference>
<keyword evidence="15" id="KW-1015">Disulfide bond</keyword>
<evidence type="ECO:0000256" key="12">
    <source>
        <dbReference type="ARBA" id="ARBA00022989"/>
    </source>
</evidence>
<dbReference type="Pfam" id="PF03160">
    <property type="entry name" value="Calx-beta"/>
    <property type="match status" value="2"/>
</dbReference>
<keyword evidence="13 17" id="KW-0401">Integrin</keyword>
<evidence type="ECO:0000256" key="8">
    <source>
        <dbReference type="ARBA" id="ARBA00022737"/>
    </source>
</evidence>
<name>A0A3Q3GEC1_9LABR</name>
<feature type="domain" description="Fibronectin type-III" evidence="21">
    <location>
        <begin position="1329"/>
        <end position="1428"/>
    </location>
</feature>
<dbReference type="InterPro" id="IPR036116">
    <property type="entry name" value="FN3_sf"/>
</dbReference>